<dbReference type="AlphaFoldDB" id="A0A0U1DT44"/>
<gene>
    <name evidence="2" type="ORF">BN000_05568</name>
</gene>
<evidence type="ECO:0000256" key="1">
    <source>
        <dbReference type="SAM" id="MobiDB-lite"/>
    </source>
</evidence>
<name>A0A0U1DT44_9MYCO</name>
<feature type="region of interest" description="Disordered" evidence="1">
    <location>
        <begin position="65"/>
        <end position="87"/>
    </location>
</feature>
<accession>A0A0U1DT44</accession>
<evidence type="ECO:0000313" key="3">
    <source>
        <dbReference type="Proteomes" id="UP000199601"/>
    </source>
</evidence>
<organism evidence="2 3">
    <name type="scientific">Mycobacterium europaeum</name>
    <dbReference type="NCBI Taxonomy" id="761804"/>
    <lineage>
        <taxon>Bacteria</taxon>
        <taxon>Bacillati</taxon>
        <taxon>Actinomycetota</taxon>
        <taxon>Actinomycetes</taxon>
        <taxon>Mycobacteriales</taxon>
        <taxon>Mycobacteriaceae</taxon>
        <taxon>Mycobacterium</taxon>
        <taxon>Mycobacterium simiae complex</taxon>
    </lineage>
</organism>
<protein>
    <submittedName>
        <fullName evidence="2">Uncharacterized protein</fullName>
    </submittedName>
</protein>
<reference evidence="3" key="1">
    <citation type="submission" date="2015-03" db="EMBL/GenBank/DDBJ databases">
        <authorList>
            <person name="Urmite Genomes"/>
        </authorList>
    </citation>
    <scope>NUCLEOTIDE SEQUENCE [LARGE SCALE GENOMIC DNA]</scope>
    <source>
        <strain evidence="3">CSUR P1344</strain>
    </source>
</reference>
<dbReference type="EMBL" id="CTEC01000002">
    <property type="protein sequence ID" value="CQD22320.1"/>
    <property type="molecule type" value="Genomic_DNA"/>
</dbReference>
<keyword evidence="3" id="KW-1185">Reference proteome</keyword>
<evidence type="ECO:0000313" key="2">
    <source>
        <dbReference type="EMBL" id="CQD22320.1"/>
    </source>
</evidence>
<sequence length="87" mass="10108">MTVQGENSNPKQWEQEVRAQQDRLRTQLDSLGLTAIGDLSDEDVRKMQLRLDVLDKWAQLNQAAIKGSMAHEHEDHTDKHDHKDQDY</sequence>
<proteinExistence type="predicted"/>
<dbReference type="RefSeq" id="WP_141659295.1">
    <property type="nucleotide sequence ID" value="NZ_CTEC01000002.1"/>
</dbReference>
<dbReference type="Proteomes" id="UP000199601">
    <property type="component" value="Unassembled WGS sequence"/>
</dbReference>
<feature type="compositionally biased region" description="Basic and acidic residues" evidence="1">
    <location>
        <begin position="69"/>
        <end position="87"/>
    </location>
</feature>